<name>B5EC09_CITBB</name>
<dbReference type="EMBL" id="CP001124">
    <property type="protein sequence ID" value="ACH40465.1"/>
    <property type="molecule type" value="Genomic_DNA"/>
</dbReference>
<proteinExistence type="predicted"/>
<evidence type="ECO:0000313" key="1">
    <source>
        <dbReference type="EMBL" id="ACH40465.1"/>
    </source>
</evidence>
<reference evidence="1 2" key="1">
    <citation type="submission" date="2008-07" db="EMBL/GenBank/DDBJ databases">
        <title>Complete sequence of Geobacter bemidjiensis BEM.</title>
        <authorList>
            <consortium name="US DOE Joint Genome Institute"/>
            <person name="Lucas S."/>
            <person name="Copeland A."/>
            <person name="Lapidus A."/>
            <person name="Glavina del Rio T."/>
            <person name="Dalin E."/>
            <person name="Tice H."/>
            <person name="Bruce D."/>
            <person name="Goodwin L."/>
            <person name="Pitluck S."/>
            <person name="Kiss H."/>
            <person name="Brettin T."/>
            <person name="Detter J.C."/>
            <person name="Han C."/>
            <person name="Kuske C.R."/>
            <person name="Schmutz J."/>
            <person name="Larimer F."/>
            <person name="Land M."/>
            <person name="Hauser L."/>
            <person name="Kyrpides N."/>
            <person name="Lykidis A."/>
            <person name="Lovley D."/>
            <person name="Richardson P."/>
        </authorList>
    </citation>
    <scope>NUCLEOTIDE SEQUENCE [LARGE SCALE GENOMIC DNA]</scope>
    <source>
        <strain evidence="2">ATCC BAA-1014 / DSM 16622 / JCM 12645 / Bem</strain>
    </source>
</reference>
<gene>
    <name evidence="1" type="ordered locus">Gbem_3472</name>
</gene>
<dbReference type="Proteomes" id="UP000008825">
    <property type="component" value="Chromosome"/>
</dbReference>
<keyword evidence="2" id="KW-1185">Reference proteome</keyword>
<organism evidence="1 2">
    <name type="scientific">Citrifermentans bemidjiense (strain ATCC BAA-1014 / DSM 16622 / JCM 12645 / Bem)</name>
    <name type="common">Geobacter bemidjiensis</name>
    <dbReference type="NCBI Taxonomy" id="404380"/>
    <lineage>
        <taxon>Bacteria</taxon>
        <taxon>Pseudomonadati</taxon>
        <taxon>Thermodesulfobacteriota</taxon>
        <taxon>Desulfuromonadia</taxon>
        <taxon>Geobacterales</taxon>
        <taxon>Geobacteraceae</taxon>
        <taxon>Citrifermentans</taxon>
    </lineage>
</organism>
<evidence type="ECO:0000313" key="2">
    <source>
        <dbReference type="Proteomes" id="UP000008825"/>
    </source>
</evidence>
<reference evidence="1 2" key="2">
    <citation type="journal article" date="2010" name="BMC Genomics">
        <title>The genome of Geobacter bemidjiensis, exemplar for the subsurface clade of Geobacter species that predominate in Fe(III)-reducing subsurface environments.</title>
        <authorList>
            <person name="Aklujkar M."/>
            <person name="Young N.D."/>
            <person name="Holmes D."/>
            <person name="Chavan M."/>
            <person name="Risso C."/>
            <person name="Kiss H.E."/>
            <person name="Han C.S."/>
            <person name="Land M.L."/>
            <person name="Lovley D.R."/>
        </authorList>
    </citation>
    <scope>NUCLEOTIDE SEQUENCE [LARGE SCALE GENOMIC DNA]</scope>
    <source>
        <strain evidence="2">ATCC BAA-1014 / DSM 16622 / JCM 12645 / Bem</strain>
    </source>
</reference>
<protein>
    <submittedName>
        <fullName evidence="1">Uncharacterized protein</fullName>
    </submittedName>
</protein>
<dbReference type="RefSeq" id="WP_012531898.1">
    <property type="nucleotide sequence ID" value="NC_011146.1"/>
</dbReference>
<sequence length="60" mass="6655">MRDEKTTLSEAEVKRGFEQLGLGANYLVTYPGAAPFAKQYKRCSILHEAPTTYSSSTVLK</sequence>
<dbReference type="AlphaFoldDB" id="B5EC09"/>
<dbReference type="KEGG" id="gbm:Gbem_3472"/>
<accession>B5EC09</accession>
<dbReference type="HOGENOM" id="CLU_2934933_0_0_7"/>